<name>A0A8H9CI55_9GAMM</name>
<dbReference type="Pfam" id="PF12760">
    <property type="entry name" value="Zn_ribbon_IS1595"/>
    <property type="match status" value="1"/>
</dbReference>
<dbReference type="PANTHER" id="PTHR47163">
    <property type="entry name" value="DDE_TNP_IS1595 DOMAIN-CONTAINING PROTEIN"/>
    <property type="match status" value="1"/>
</dbReference>
<reference evidence="2 3" key="1">
    <citation type="submission" date="2020-05" db="EMBL/GenBank/DDBJ databases">
        <authorList>
            <person name="Petersen J."/>
            <person name="Sayavedra L."/>
        </authorList>
    </citation>
    <scope>NUCLEOTIDE SEQUENCE [LARGE SCALE GENOMIC DNA]</scope>
    <source>
        <strain evidence="2">B thermophilus SOXS</strain>
    </source>
</reference>
<dbReference type="RefSeq" id="WP_237732644.1">
    <property type="nucleotide sequence ID" value="NZ_CAESAQ020000076.1"/>
</dbReference>
<sequence>MKPAKTISIIELLSEYSTEHKAVKWLEKIRWNKKPICPHCGGVENVSKQRSKKHTYWHKDCRKQFTVKTNTIMHASKIPTQKWVVAIYYILTARKGISSLQLSKELGITQKSAWYMLQRIREACKQGSFKLSNVVEVDETYIGGKEKNKHANKKLNGGRGAVGKTAVFGMKERGGKVKAMVTRHTNKSTLQGNIHNNIQAKSTVYTDNFRGYLGLSGFTHKTVNHSAKEFVNGMAHTNGIESVWAVLKRGYNGTFHNISTKHLNRYR</sequence>
<evidence type="ECO:0000313" key="2">
    <source>
        <dbReference type="EMBL" id="CAB5503414.1"/>
    </source>
</evidence>
<dbReference type="AlphaFoldDB" id="A0A8H9CI55"/>
<protein>
    <submittedName>
        <fullName evidence="2">ISSpo3, transposase</fullName>
    </submittedName>
</protein>
<dbReference type="Pfam" id="PF12762">
    <property type="entry name" value="DDE_Tnp_IS1595"/>
    <property type="match status" value="1"/>
</dbReference>
<keyword evidence="3" id="KW-1185">Reference proteome</keyword>
<feature type="domain" description="ISXO2-like transposase" evidence="1">
    <location>
        <begin position="130"/>
        <end position="267"/>
    </location>
</feature>
<evidence type="ECO:0000259" key="1">
    <source>
        <dbReference type="SMART" id="SM01126"/>
    </source>
</evidence>
<dbReference type="EMBL" id="CAESAQ020000076">
    <property type="protein sequence ID" value="CAB5503414.1"/>
    <property type="molecule type" value="Genomic_DNA"/>
</dbReference>
<dbReference type="PANTHER" id="PTHR47163:SF2">
    <property type="entry name" value="SI:DKEY-17M8.2"/>
    <property type="match status" value="1"/>
</dbReference>
<dbReference type="Proteomes" id="UP000643672">
    <property type="component" value="Unassembled WGS sequence"/>
</dbReference>
<comment type="caution">
    <text evidence="2">The sequence shown here is derived from an EMBL/GenBank/DDBJ whole genome shotgun (WGS) entry which is preliminary data.</text>
</comment>
<dbReference type="SMART" id="SM01126">
    <property type="entry name" value="DDE_Tnp_IS1595"/>
    <property type="match status" value="1"/>
</dbReference>
<dbReference type="InterPro" id="IPR024445">
    <property type="entry name" value="Tnp_ISXO2-like"/>
</dbReference>
<dbReference type="NCBIfam" id="NF033547">
    <property type="entry name" value="transpos_IS1595"/>
    <property type="match status" value="1"/>
</dbReference>
<proteinExistence type="predicted"/>
<dbReference type="InterPro" id="IPR053164">
    <property type="entry name" value="IS1016-like_transposase"/>
</dbReference>
<gene>
    <name evidence="2" type="ORF">THERMOS_1784</name>
</gene>
<evidence type="ECO:0000313" key="3">
    <source>
        <dbReference type="Proteomes" id="UP000643672"/>
    </source>
</evidence>
<accession>A0A8H9CI55</accession>
<dbReference type="InterPro" id="IPR024442">
    <property type="entry name" value="Transposase_Zn_ribbon"/>
</dbReference>
<organism evidence="2 3">
    <name type="scientific">Bathymodiolus thermophilus thioautotrophic gill symbiont</name>
    <dbReference type="NCBI Taxonomy" id="2360"/>
    <lineage>
        <taxon>Bacteria</taxon>
        <taxon>Pseudomonadati</taxon>
        <taxon>Pseudomonadota</taxon>
        <taxon>Gammaproteobacteria</taxon>
        <taxon>sulfur-oxidizing symbionts</taxon>
    </lineage>
</organism>